<evidence type="ECO:0000313" key="10">
    <source>
        <dbReference type="EMBL" id="SOJ57854.1"/>
    </source>
</evidence>
<dbReference type="Proteomes" id="UP000554965">
    <property type="component" value="Unassembled WGS sequence"/>
</dbReference>
<evidence type="ECO:0000256" key="2">
    <source>
        <dbReference type="ARBA" id="ARBA00012405"/>
    </source>
</evidence>
<dbReference type="EMBL" id="OCTY01000002">
    <property type="protein sequence ID" value="SOJ57854.1"/>
    <property type="molecule type" value="Genomic_DNA"/>
</dbReference>
<evidence type="ECO:0000256" key="1">
    <source>
        <dbReference type="ARBA" id="ARBA00004167"/>
    </source>
</evidence>
<dbReference type="GO" id="GO:0016020">
    <property type="term" value="C:membrane"/>
    <property type="evidence" value="ECO:0007669"/>
    <property type="project" value="UniProtKB-SubCell"/>
</dbReference>
<dbReference type="PROSITE" id="PS51387">
    <property type="entry name" value="FAD_PCMH"/>
    <property type="match status" value="1"/>
</dbReference>
<dbReference type="GO" id="GO:0071949">
    <property type="term" value="F:FAD binding"/>
    <property type="evidence" value="ECO:0007669"/>
    <property type="project" value="InterPro"/>
</dbReference>
<protein>
    <recommendedName>
        <fullName evidence="2">Delta(24)-sterol reductase</fullName>
        <ecNumber evidence="2">1.3.1.72</ecNumber>
    </recommendedName>
</protein>
<dbReference type="InterPro" id="IPR040165">
    <property type="entry name" value="Diminuto-like"/>
</dbReference>
<dbReference type="SUPFAM" id="SSF55103">
    <property type="entry name" value="FAD-linked oxidases, C-terminal domain"/>
    <property type="match status" value="1"/>
</dbReference>
<evidence type="ECO:0000256" key="6">
    <source>
        <dbReference type="ARBA" id="ARBA00022989"/>
    </source>
</evidence>
<keyword evidence="8" id="KW-0472">Membrane</keyword>
<dbReference type="InterPro" id="IPR016166">
    <property type="entry name" value="FAD-bd_PCMH"/>
</dbReference>
<dbReference type="PANTHER" id="PTHR10801:SF0">
    <property type="entry name" value="DELTA(24)-STEROL REDUCTASE"/>
    <property type="match status" value="1"/>
</dbReference>
<dbReference type="InterPro" id="IPR016169">
    <property type="entry name" value="FAD-bd_PCMH_sub2"/>
</dbReference>
<proteinExistence type="predicted"/>
<dbReference type="GO" id="GO:0050614">
    <property type="term" value="F:Delta24-sterol reductase activity"/>
    <property type="evidence" value="ECO:0007669"/>
    <property type="project" value="UniProtKB-EC"/>
</dbReference>
<feature type="domain" description="FAD-binding PCMH-type" evidence="9">
    <location>
        <begin position="1"/>
        <end position="173"/>
    </location>
</feature>
<reference evidence="10 11" key="1">
    <citation type="submission" date="2017-10" db="EMBL/GenBank/DDBJ databases">
        <authorList>
            <consortium name="Urmite Genomes"/>
        </authorList>
    </citation>
    <scope>NUCLEOTIDE SEQUENCE [LARGE SCALE GENOMIC DNA]</scope>
    <source>
        <strain evidence="10 11">FB-527</strain>
    </source>
</reference>
<evidence type="ECO:0000256" key="4">
    <source>
        <dbReference type="ARBA" id="ARBA00022692"/>
    </source>
</evidence>
<dbReference type="Pfam" id="PF01565">
    <property type="entry name" value="FAD_binding_4"/>
    <property type="match status" value="1"/>
</dbReference>
<evidence type="ECO:0000256" key="8">
    <source>
        <dbReference type="ARBA" id="ARBA00023136"/>
    </source>
</evidence>
<sequence length="458" mass="51848">MPVPGSALAAHTTGVQRLLASYRSIPATASVRLAKPTSNLFRARAKSDAPGLDTSGLTGVISIDPDARTADVAGMCTYEDLVAATLRYSLSPLVVPQLKTITIGGAVTGLGIESASFRNGLPHESVLEMDILTGAGELITVSPDQHADLYRTFPNSYGTLGYSTRLRIQLEPVMPFVALRHIRFRSLTEMIATMERIIDTGGLDGVAVDYLDGVVFGADECYLCVGRRTTTPGPVSDYTGQDIYYRSIQHETGIKEDRLTIHDYFWRWDTDWFWCSRAFGAQNPKLRRWWPRRYRRSSFYWKLVALDQRFGIADRIEHRYGRPARERVVQDVEVPIERTRDFLEWFLANVPISPIWLCPLRLRDHHGWPLYPIRPDRSYVNIGFWSSVPVGATEGGTNRAIEEKVGELDGHKSLYSDSFYTREKFDELYGGESYNTVKKTYDPDSRLLDLYTKAVQRR</sequence>
<accession>A0A7Z7NDC7</accession>
<evidence type="ECO:0000256" key="5">
    <source>
        <dbReference type="ARBA" id="ARBA00022827"/>
    </source>
</evidence>
<comment type="subcellular location">
    <subcellularLocation>
        <location evidence="1">Membrane</location>
        <topology evidence="1">Single-pass membrane protein</topology>
    </subcellularLocation>
</comment>
<dbReference type="PANTHER" id="PTHR10801">
    <property type="entry name" value="24-DEHYDROCHOLESTEROL REDUCTASE"/>
    <property type="match status" value="1"/>
</dbReference>
<dbReference type="InterPro" id="IPR016164">
    <property type="entry name" value="FAD-linked_Oxase-like_C"/>
</dbReference>
<dbReference type="RefSeq" id="WP_186245202.1">
    <property type="nucleotide sequence ID" value="NZ_OCTY01000002.1"/>
</dbReference>
<evidence type="ECO:0000256" key="3">
    <source>
        <dbReference type="ARBA" id="ARBA00022630"/>
    </source>
</evidence>
<comment type="caution">
    <text evidence="10">The sequence shown here is derived from an EMBL/GenBank/DDBJ whole genome shotgun (WGS) entry which is preliminary data.</text>
</comment>
<dbReference type="AlphaFoldDB" id="A0A7Z7NDC7"/>
<organism evidence="10 11">
    <name type="scientific">Mycobacterium simulans</name>
    <dbReference type="NCBI Taxonomy" id="627089"/>
    <lineage>
        <taxon>Bacteria</taxon>
        <taxon>Bacillati</taxon>
        <taxon>Actinomycetota</taxon>
        <taxon>Actinomycetes</taxon>
        <taxon>Mycobacteriales</taxon>
        <taxon>Mycobacteriaceae</taxon>
        <taxon>Mycobacterium</taxon>
    </lineage>
</organism>
<keyword evidence="11" id="KW-1185">Reference proteome</keyword>
<dbReference type="Gene3D" id="3.30.465.10">
    <property type="match status" value="1"/>
</dbReference>
<keyword evidence="4" id="KW-0812">Transmembrane</keyword>
<name>A0A7Z7NDC7_9MYCO</name>
<evidence type="ECO:0000259" key="9">
    <source>
        <dbReference type="PROSITE" id="PS51387"/>
    </source>
</evidence>
<evidence type="ECO:0000256" key="7">
    <source>
        <dbReference type="ARBA" id="ARBA00023002"/>
    </source>
</evidence>
<dbReference type="InterPro" id="IPR036318">
    <property type="entry name" value="FAD-bd_PCMH-like_sf"/>
</dbReference>
<evidence type="ECO:0000313" key="11">
    <source>
        <dbReference type="Proteomes" id="UP000554965"/>
    </source>
</evidence>
<dbReference type="SUPFAM" id="SSF56176">
    <property type="entry name" value="FAD-binding/transporter-associated domain-like"/>
    <property type="match status" value="1"/>
</dbReference>
<dbReference type="EC" id="1.3.1.72" evidence="2"/>
<dbReference type="InterPro" id="IPR006094">
    <property type="entry name" value="Oxid_FAD_bind_N"/>
</dbReference>
<keyword evidence="7" id="KW-0560">Oxidoreductase</keyword>
<keyword evidence="6" id="KW-1133">Transmembrane helix</keyword>
<keyword evidence="3" id="KW-0285">Flavoprotein</keyword>
<gene>
    <name evidence="10" type="ORF">MSIMFB_05332</name>
</gene>
<keyword evidence="5" id="KW-0274">FAD</keyword>